<evidence type="ECO:0000256" key="2">
    <source>
        <dbReference type="ARBA" id="ARBA00023315"/>
    </source>
</evidence>
<dbReference type="PROSITE" id="PS51186">
    <property type="entry name" value="GNAT"/>
    <property type="match status" value="1"/>
</dbReference>
<dbReference type="Pfam" id="PF24553">
    <property type="entry name" value="Rv0428c_C"/>
    <property type="match status" value="1"/>
</dbReference>
<dbReference type="PANTHER" id="PTHR43420">
    <property type="entry name" value="ACETYLTRANSFERASE"/>
    <property type="match status" value="1"/>
</dbReference>
<evidence type="ECO:0000259" key="3">
    <source>
        <dbReference type="PROSITE" id="PS51186"/>
    </source>
</evidence>
<dbReference type="InterPro" id="IPR016181">
    <property type="entry name" value="Acyl_CoA_acyltransferase"/>
</dbReference>
<dbReference type="RefSeq" id="WP_190931767.1">
    <property type="nucleotide sequence ID" value="NZ_JACXJA010000053.1"/>
</dbReference>
<feature type="domain" description="N-acetyltransferase" evidence="3">
    <location>
        <begin position="114"/>
        <end position="250"/>
    </location>
</feature>
<dbReference type="AlphaFoldDB" id="A0A927H381"/>
<keyword evidence="1" id="KW-0808">Transferase</keyword>
<dbReference type="Gene3D" id="3.40.630.30">
    <property type="match status" value="1"/>
</dbReference>
<dbReference type="InterPro" id="IPR050680">
    <property type="entry name" value="YpeA/RimI_acetyltransf"/>
</dbReference>
<keyword evidence="2" id="KW-0012">Acyltransferase</keyword>
<dbReference type="PANTHER" id="PTHR43420:SF12">
    <property type="entry name" value="N-ACETYLTRANSFERASE DOMAIN-CONTAINING PROTEIN"/>
    <property type="match status" value="1"/>
</dbReference>
<gene>
    <name evidence="4" type="ORF">IDH45_29660</name>
</gene>
<keyword evidence="5" id="KW-1185">Reference proteome</keyword>
<accession>A0A927H381</accession>
<dbReference type="CDD" id="cd04301">
    <property type="entry name" value="NAT_SF"/>
    <property type="match status" value="1"/>
</dbReference>
<dbReference type="EMBL" id="JACXJA010000053">
    <property type="protein sequence ID" value="MBD2866148.1"/>
    <property type="molecule type" value="Genomic_DNA"/>
</dbReference>
<name>A0A927H381_9BACL</name>
<sequence>MHKQIEERSLNAWPALQTFLYDGWLLRFADGYTKRSNSIQPLYAPEMQSGSISGKVRRCESLYTSAGLDTIFKITPFITPGDLDPFLEERGYERVDPTSVKTAPLTGLREPSLPEIRIEETLSTDWLRTMAAFQHLSETNQGITARLLQPSCLKKGFFTLYKEGKPVACGLGVIEQGDIGLYDIVTNPNERNKGYGEQLILHMLQWARREGAARCYLLVVQQNLPAVRLYEKLNFQEIYTYWYRVKKRTDLPQVSD</sequence>
<dbReference type="InterPro" id="IPR000182">
    <property type="entry name" value="GNAT_dom"/>
</dbReference>
<comment type="caution">
    <text evidence="4">The sequence shown here is derived from an EMBL/GenBank/DDBJ whole genome shotgun (WGS) entry which is preliminary data.</text>
</comment>
<protein>
    <submittedName>
        <fullName evidence="4">GNAT family N-acetyltransferase</fullName>
    </submittedName>
</protein>
<dbReference type="InterPro" id="IPR056935">
    <property type="entry name" value="Rv0428c-like_C"/>
</dbReference>
<dbReference type="GO" id="GO:0016747">
    <property type="term" value="F:acyltransferase activity, transferring groups other than amino-acyl groups"/>
    <property type="evidence" value="ECO:0007669"/>
    <property type="project" value="InterPro"/>
</dbReference>
<evidence type="ECO:0000313" key="5">
    <source>
        <dbReference type="Proteomes" id="UP000639396"/>
    </source>
</evidence>
<reference evidence="4" key="1">
    <citation type="submission" date="2020-09" db="EMBL/GenBank/DDBJ databases">
        <title>A novel bacterium of genus Paenibacillus, isolated from South China Sea.</title>
        <authorList>
            <person name="Huang H."/>
            <person name="Mo K."/>
            <person name="Hu Y."/>
        </authorList>
    </citation>
    <scope>NUCLEOTIDE SEQUENCE</scope>
    <source>
        <strain evidence="4">IB182363</strain>
    </source>
</reference>
<dbReference type="Proteomes" id="UP000639396">
    <property type="component" value="Unassembled WGS sequence"/>
</dbReference>
<dbReference type="SUPFAM" id="SSF55729">
    <property type="entry name" value="Acyl-CoA N-acyltransferases (Nat)"/>
    <property type="match status" value="1"/>
</dbReference>
<evidence type="ECO:0000313" key="4">
    <source>
        <dbReference type="EMBL" id="MBD2866148.1"/>
    </source>
</evidence>
<organism evidence="4 5">
    <name type="scientific">Paenibacillus oceani</name>
    <dbReference type="NCBI Taxonomy" id="2772510"/>
    <lineage>
        <taxon>Bacteria</taxon>
        <taxon>Bacillati</taxon>
        <taxon>Bacillota</taxon>
        <taxon>Bacilli</taxon>
        <taxon>Bacillales</taxon>
        <taxon>Paenibacillaceae</taxon>
        <taxon>Paenibacillus</taxon>
    </lineage>
</organism>
<proteinExistence type="predicted"/>
<evidence type="ECO:0000256" key="1">
    <source>
        <dbReference type="ARBA" id="ARBA00022679"/>
    </source>
</evidence>